<dbReference type="Proteomes" id="UP000634134">
    <property type="component" value="Unassembled WGS sequence"/>
</dbReference>
<evidence type="ECO:0000313" key="2">
    <source>
        <dbReference type="Proteomes" id="UP000634134"/>
    </source>
</evidence>
<dbReference type="EMBL" id="JACYGY010000001">
    <property type="protein sequence ID" value="MBE9464959.1"/>
    <property type="molecule type" value="Genomic_DNA"/>
</dbReference>
<keyword evidence="2" id="KW-1185">Reference proteome</keyword>
<evidence type="ECO:0000313" key="1">
    <source>
        <dbReference type="EMBL" id="MBE9464959.1"/>
    </source>
</evidence>
<gene>
    <name evidence="1" type="ORF">IEE83_23995</name>
</gene>
<accession>A0ABR9WLB3</accession>
<reference evidence="2" key="1">
    <citation type="submission" date="2023-07" db="EMBL/GenBank/DDBJ databases">
        <title>Dyadobacter sp. nov 'subterranea' isolated from contaminted grondwater.</title>
        <authorList>
            <person name="Szabo I."/>
            <person name="Al-Omari J."/>
            <person name="Szerdahelyi S.G."/>
            <person name="Rado J."/>
        </authorList>
    </citation>
    <scope>NUCLEOTIDE SEQUENCE [LARGE SCALE GENOMIC DNA]</scope>
    <source>
        <strain evidence="2">UP-52</strain>
    </source>
</reference>
<protein>
    <submittedName>
        <fullName evidence="1">DUF3891 family protein</fullName>
    </submittedName>
</protein>
<sequence length="241" mass="28482">MIVNYQENGWNIISQRAHGLLAGQICFNWKEKLHPELWMETIVATIEHDDAFNEFSWDESLLNKNGGPLNFKMRNFEEKKCEELLQMALFKSRYIGLLISRHIQFLHENSEDLAARKYCQNLKKLDKKWIKVAACSEEEVKHAYAILQWCDALSLIICQQLIQPENRKIEISTGPGNQCYMLHAPTENMLTVEPWPFEPENFEIHYESKTIAQLEFKNEDEFRQLLLKTEPVLHRFQFAKH</sequence>
<organism evidence="1 2">
    <name type="scientific">Dyadobacter subterraneus</name>
    <dbReference type="NCBI Taxonomy" id="2773304"/>
    <lineage>
        <taxon>Bacteria</taxon>
        <taxon>Pseudomonadati</taxon>
        <taxon>Bacteroidota</taxon>
        <taxon>Cytophagia</taxon>
        <taxon>Cytophagales</taxon>
        <taxon>Spirosomataceae</taxon>
        <taxon>Dyadobacter</taxon>
    </lineage>
</organism>
<comment type="caution">
    <text evidence="1">The sequence shown here is derived from an EMBL/GenBank/DDBJ whole genome shotgun (WGS) entry which is preliminary data.</text>
</comment>
<proteinExistence type="predicted"/>
<name>A0ABR9WLB3_9BACT</name>
<dbReference type="RefSeq" id="WP_194122980.1">
    <property type="nucleotide sequence ID" value="NZ_JACYGY010000001.1"/>
</dbReference>
<dbReference type="InterPro" id="IPR024992">
    <property type="entry name" value="DUF3891"/>
</dbReference>
<dbReference type="Pfam" id="PF13030">
    <property type="entry name" value="DUF3891"/>
    <property type="match status" value="1"/>
</dbReference>